<dbReference type="InterPro" id="IPR025164">
    <property type="entry name" value="Toastrack_DUF4097"/>
</dbReference>
<accession>A0ABS4YQH6</accession>
<proteinExistence type="predicted"/>
<dbReference type="Pfam" id="PF13349">
    <property type="entry name" value="DUF4097"/>
    <property type="match status" value="1"/>
</dbReference>
<keyword evidence="5" id="KW-1185">Reference proteome</keyword>
<name>A0ABS4YQH6_9MICO</name>
<evidence type="ECO:0000259" key="3">
    <source>
        <dbReference type="Pfam" id="PF13349"/>
    </source>
</evidence>
<keyword evidence="2" id="KW-0472">Membrane</keyword>
<reference evidence="4 5" key="1">
    <citation type="submission" date="2021-03" db="EMBL/GenBank/DDBJ databases">
        <title>Sequencing the genomes of 1000 actinobacteria strains.</title>
        <authorList>
            <person name="Klenk H.-P."/>
        </authorList>
    </citation>
    <scope>NUCLEOTIDE SEQUENCE [LARGE SCALE GENOMIC DNA]</scope>
    <source>
        <strain evidence="4 5">DSM 14564</strain>
    </source>
</reference>
<gene>
    <name evidence="4" type="ORF">JOF44_003949</name>
</gene>
<sequence>MTTTHPSPRRGTVEVPGRRLAPSPQGDRGWRTLITLLGAAVLVLILLALGAASVSGWWLGRGYDDVPATMELGTPDALTLSTGVGDVHVVASPEVTAVTLALVEDGATSLPAPGTTVRADITRHGGAAAPVLDVRQSDGYGPVPWQDEHHDVLVLVPQGHRLALDLTADVGDIRADGEFATLDLTSSVGDVQLDEVTVADSVTVRADVGDVQLELGGPAPASVDVVASVGNVEMRLPPDAEADVRIDAELGQVEVSLPGAGRWEVEARTELGETQVEPDVTGAPGPAVGTLTVTSELGDLLITR</sequence>
<feature type="transmembrane region" description="Helical" evidence="2">
    <location>
        <begin position="33"/>
        <end position="59"/>
    </location>
</feature>
<dbReference type="RefSeq" id="WP_209895410.1">
    <property type="nucleotide sequence ID" value="NZ_BAAAJV010000053.1"/>
</dbReference>
<evidence type="ECO:0000313" key="5">
    <source>
        <dbReference type="Proteomes" id="UP000698222"/>
    </source>
</evidence>
<evidence type="ECO:0000256" key="2">
    <source>
        <dbReference type="SAM" id="Phobius"/>
    </source>
</evidence>
<feature type="domain" description="DUF4097" evidence="3">
    <location>
        <begin position="164"/>
        <end position="276"/>
    </location>
</feature>
<feature type="region of interest" description="Disordered" evidence="1">
    <location>
        <begin position="1"/>
        <end position="24"/>
    </location>
</feature>
<keyword evidence="2" id="KW-0812">Transmembrane</keyword>
<evidence type="ECO:0000313" key="4">
    <source>
        <dbReference type="EMBL" id="MBP2411046.1"/>
    </source>
</evidence>
<protein>
    <recommendedName>
        <fullName evidence="3">DUF4097 domain-containing protein</fullName>
    </recommendedName>
</protein>
<keyword evidence="2" id="KW-1133">Transmembrane helix</keyword>
<organism evidence="4 5">
    <name type="scientific">Brachybacterium fresconis</name>
    <dbReference type="NCBI Taxonomy" id="173363"/>
    <lineage>
        <taxon>Bacteria</taxon>
        <taxon>Bacillati</taxon>
        <taxon>Actinomycetota</taxon>
        <taxon>Actinomycetes</taxon>
        <taxon>Micrococcales</taxon>
        <taxon>Dermabacteraceae</taxon>
        <taxon>Brachybacterium</taxon>
    </lineage>
</organism>
<evidence type="ECO:0000256" key="1">
    <source>
        <dbReference type="SAM" id="MobiDB-lite"/>
    </source>
</evidence>
<dbReference type="EMBL" id="JAGIOC010000001">
    <property type="protein sequence ID" value="MBP2411046.1"/>
    <property type="molecule type" value="Genomic_DNA"/>
</dbReference>
<comment type="caution">
    <text evidence="4">The sequence shown here is derived from an EMBL/GenBank/DDBJ whole genome shotgun (WGS) entry which is preliminary data.</text>
</comment>
<dbReference type="Proteomes" id="UP000698222">
    <property type="component" value="Unassembled WGS sequence"/>
</dbReference>